<organism evidence="2 3">
    <name type="scientific">Allacma fusca</name>
    <dbReference type="NCBI Taxonomy" id="39272"/>
    <lineage>
        <taxon>Eukaryota</taxon>
        <taxon>Metazoa</taxon>
        <taxon>Ecdysozoa</taxon>
        <taxon>Arthropoda</taxon>
        <taxon>Hexapoda</taxon>
        <taxon>Collembola</taxon>
        <taxon>Symphypleona</taxon>
        <taxon>Sminthuridae</taxon>
        <taxon>Allacma</taxon>
    </lineage>
</organism>
<evidence type="ECO:0000313" key="3">
    <source>
        <dbReference type="Proteomes" id="UP000708208"/>
    </source>
</evidence>
<evidence type="ECO:0000313" key="2">
    <source>
        <dbReference type="EMBL" id="CAG7784697.1"/>
    </source>
</evidence>
<sequence length="223" mass="25884">MAKVMKVIDPSLYTKLMTLNQNLQTDIQNTETIDIDSGNKSESNLTPINDVSRELLESSRPVDSKRFIISCLAKNQQNKADKILTFLMQSPDFHWLPSFEVKYKSQLIPKSNICDLVSFVTQSNTLIPTLPPEGIKSFYNILQELNVPKFLYKRKTLEQIPPTRVIENEAYSEKFWKTYSPNAIVDNTKRKRKSKSPHNKSYKLVKRNKKRSQSKPIHHKRSN</sequence>
<proteinExistence type="predicted"/>
<dbReference type="AlphaFoldDB" id="A0A8J2KGZ7"/>
<keyword evidence="3" id="KW-1185">Reference proteome</keyword>
<accession>A0A8J2KGZ7</accession>
<protein>
    <submittedName>
        <fullName evidence="2">Uncharacterized protein</fullName>
    </submittedName>
</protein>
<dbReference type="Proteomes" id="UP000708208">
    <property type="component" value="Unassembled WGS sequence"/>
</dbReference>
<comment type="caution">
    <text evidence="2">The sequence shown here is derived from an EMBL/GenBank/DDBJ whole genome shotgun (WGS) entry which is preliminary data.</text>
</comment>
<dbReference type="EMBL" id="CAJVCH010280682">
    <property type="protein sequence ID" value="CAG7784697.1"/>
    <property type="molecule type" value="Genomic_DNA"/>
</dbReference>
<gene>
    <name evidence="2" type="ORF">AFUS01_LOCUS23366</name>
</gene>
<feature type="region of interest" description="Disordered" evidence="1">
    <location>
        <begin position="188"/>
        <end position="223"/>
    </location>
</feature>
<evidence type="ECO:0000256" key="1">
    <source>
        <dbReference type="SAM" id="MobiDB-lite"/>
    </source>
</evidence>
<reference evidence="2" key="1">
    <citation type="submission" date="2021-06" db="EMBL/GenBank/DDBJ databases">
        <authorList>
            <person name="Hodson N. C."/>
            <person name="Mongue J. A."/>
            <person name="Jaron S. K."/>
        </authorList>
    </citation>
    <scope>NUCLEOTIDE SEQUENCE</scope>
</reference>
<name>A0A8J2KGZ7_9HEXA</name>
<feature type="compositionally biased region" description="Basic residues" evidence="1">
    <location>
        <begin position="189"/>
        <end position="223"/>
    </location>
</feature>